<protein>
    <submittedName>
        <fullName evidence="8">FHA domain</fullName>
    </submittedName>
</protein>
<proteinExistence type="predicted"/>
<dbReference type="Gene3D" id="2.60.200.20">
    <property type="match status" value="1"/>
</dbReference>
<dbReference type="KEGG" id="asla:NCTC11923_00280"/>
<evidence type="ECO:0000256" key="5">
    <source>
        <dbReference type="ARBA" id="ARBA00023136"/>
    </source>
</evidence>
<evidence type="ECO:0000256" key="4">
    <source>
        <dbReference type="ARBA" id="ARBA00022989"/>
    </source>
</evidence>
<evidence type="ECO:0000256" key="6">
    <source>
        <dbReference type="SAM" id="Phobius"/>
    </source>
</evidence>
<feature type="transmembrane region" description="Helical" evidence="6">
    <location>
        <begin position="38"/>
        <end position="59"/>
    </location>
</feature>
<dbReference type="EMBL" id="LR134363">
    <property type="protein sequence ID" value="VEG73671.1"/>
    <property type="molecule type" value="Genomic_DNA"/>
</dbReference>
<evidence type="ECO:0000313" key="8">
    <source>
        <dbReference type="EMBL" id="VEG73671.1"/>
    </source>
</evidence>
<dbReference type="AlphaFoldDB" id="A0A3S5EM20"/>
<evidence type="ECO:0000256" key="1">
    <source>
        <dbReference type="ARBA" id="ARBA00004141"/>
    </source>
</evidence>
<organism evidence="8 9">
    <name type="scientific">Actinomyces slackii</name>
    <dbReference type="NCBI Taxonomy" id="52774"/>
    <lineage>
        <taxon>Bacteria</taxon>
        <taxon>Bacillati</taxon>
        <taxon>Actinomycetota</taxon>
        <taxon>Actinomycetes</taxon>
        <taxon>Actinomycetales</taxon>
        <taxon>Actinomycetaceae</taxon>
        <taxon>Actinomyces</taxon>
    </lineage>
</organism>
<keyword evidence="3 6" id="KW-0812">Transmembrane</keyword>
<dbReference type="InterPro" id="IPR010432">
    <property type="entry name" value="RDD"/>
</dbReference>
<evidence type="ECO:0000259" key="7">
    <source>
        <dbReference type="PROSITE" id="PS50006"/>
    </source>
</evidence>
<reference evidence="8 9" key="1">
    <citation type="submission" date="2018-12" db="EMBL/GenBank/DDBJ databases">
        <authorList>
            <consortium name="Pathogen Informatics"/>
        </authorList>
    </citation>
    <scope>NUCLEOTIDE SEQUENCE [LARGE SCALE GENOMIC DNA]</scope>
    <source>
        <strain evidence="8 9">NCTC11923</strain>
    </source>
</reference>
<evidence type="ECO:0000313" key="9">
    <source>
        <dbReference type="Proteomes" id="UP000276899"/>
    </source>
</evidence>
<dbReference type="SUPFAM" id="SSF49879">
    <property type="entry name" value="SMAD/FHA domain"/>
    <property type="match status" value="1"/>
</dbReference>
<gene>
    <name evidence="8" type="ORF">NCTC11923_00280</name>
</gene>
<comment type="subcellular location">
    <subcellularLocation>
        <location evidence="1">Membrane</location>
        <topology evidence="1">Multi-pass membrane protein</topology>
    </subcellularLocation>
</comment>
<evidence type="ECO:0000256" key="3">
    <source>
        <dbReference type="ARBA" id="ARBA00022692"/>
    </source>
</evidence>
<keyword evidence="9" id="KW-1185">Reference proteome</keyword>
<accession>A0A3S5EM20</accession>
<keyword evidence="2" id="KW-0597">Phosphoprotein</keyword>
<dbReference type="InterPro" id="IPR000253">
    <property type="entry name" value="FHA_dom"/>
</dbReference>
<feature type="transmembrane region" description="Helical" evidence="6">
    <location>
        <begin position="12"/>
        <end position="31"/>
    </location>
</feature>
<sequence>MPATTGSRSIRALVDLLLILAVFTLLIGRGVMWALGACALLIAVMTLMMALTGASPGGLVSGVRMRRVVDPGGPPGWSAVVYVAFLLLAALPTAGIGALVLMWRSLSGGEHRSWFDRMAGTVMLSSRRTSRALCSLVFEGAVIPVTGPLVLGRRPTAIKSHPEAHLVTVLEGEDSVSKTHALVLPAPDGVYVTDLGSTNGTHIEVDEGVRRLAPGQQGHVGRGRQAYLGDGVCVVR</sequence>
<keyword evidence="4 6" id="KW-1133">Transmembrane helix</keyword>
<name>A0A3S5EM20_9ACTO</name>
<dbReference type="GO" id="GO:0016020">
    <property type="term" value="C:membrane"/>
    <property type="evidence" value="ECO:0007669"/>
    <property type="project" value="UniProtKB-SubCell"/>
</dbReference>
<evidence type="ECO:0000256" key="2">
    <source>
        <dbReference type="ARBA" id="ARBA00022553"/>
    </source>
</evidence>
<feature type="transmembrane region" description="Helical" evidence="6">
    <location>
        <begin position="79"/>
        <end position="103"/>
    </location>
</feature>
<dbReference type="Proteomes" id="UP000276899">
    <property type="component" value="Chromosome"/>
</dbReference>
<dbReference type="STRING" id="1278298.GCA_000428685_01533"/>
<dbReference type="PROSITE" id="PS50006">
    <property type="entry name" value="FHA_DOMAIN"/>
    <property type="match status" value="1"/>
</dbReference>
<keyword evidence="5 6" id="KW-0472">Membrane</keyword>
<dbReference type="Pfam" id="PF00498">
    <property type="entry name" value="FHA"/>
    <property type="match status" value="1"/>
</dbReference>
<dbReference type="Pfam" id="PF06271">
    <property type="entry name" value="RDD"/>
    <property type="match status" value="1"/>
</dbReference>
<dbReference type="InterPro" id="IPR008984">
    <property type="entry name" value="SMAD_FHA_dom_sf"/>
</dbReference>
<feature type="domain" description="FHA" evidence="7">
    <location>
        <begin position="149"/>
        <end position="204"/>
    </location>
</feature>